<organism evidence="4 5">
    <name type="scientific">Aurantimonas aggregata</name>
    <dbReference type="NCBI Taxonomy" id="2047720"/>
    <lineage>
        <taxon>Bacteria</taxon>
        <taxon>Pseudomonadati</taxon>
        <taxon>Pseudomonadota</taxon>
        <taxon>Alphaproteobacteria</taxon>
        <taxon>Hyphomicrobiales</taxon>
        <taxon>Aurantimonadaceae</taxon>
        <taxon>Aurantimonas</taxon>
    </lineage>
</organism>
<keyword evidence="2" id="KW-1133">Transmembrane helix</keyword>
<feature type="compositionally biased region" description="Polar residues" evidence="1">
    <location>
        <begin position="123"/>
        <end position="135"/>
    </location>
</feature>
<keyword evidence="5" id="KW-1185">Reference proteome</keyword>
<feature type="transmembrane region" description="Helical" evidence="2">
    <location>
        <begin position="38"/>
        <end position="55"/>
    </location>
</feature>
<dbReference type="AlphaFoldDB" id="A0A6L9MLF2"/>
<proteinExistence type="predicted"/>
<dbReference type="PANTHER" id="PTHR36505">
    <property type="entry name" value="BLR1072 PROTEIN"/>
    <property type="match status" value="1"/>
</dbReference>
<protein>
    <recommendedName>
        <fullName evidence="3">PRC-barrel domain-containing protein</fullName>
    </recommendedName>
</protein>
<evidence type="ECO:0000313" key="5">
    <source>
        <dbReference type="Proteomes" id="UP000476332"/>
    </source>
</evidence>
<dbReference type="EMBL" id="JAAAMJ010000015">
    <property type="protein sequence ID" value="NDV88368.1"/>
    <property type="molecule type" value="Genomic_DNA"/>
</dbReference>
<dbReference type="PANTHER" id="PTHR36505:SF1">
    <property type="entry name" value="BLR1072 PROTEIN"/>
    <property type="match status" value="1"/>
</dbReference>
<dbReference type="Pfam" id="PF05239">
    <property type="entry name" value="PRC"/>
    <property type="match status" value="1"/>
</dbReference>
<keyword evidence="2" id="KW-0812">Transmembrane</keyword>
<name>A0A6L9MLF2_9HYPH</name>
<feature type="region of interest" description="Disordered" evidence="1">
    <location>
        <begin position="214"/>
        <end position="254"/>
    </location>
</feature>
<feature type="domain" description="PRC-barrel" evidence="3">
    <location>
        <begin position="154"/>
        <end position="208"/>
    </location>
</feature>
<comment type="caution">
    <text evidence="4">The sequence shown here is derived from an EMBL/GenBank/DDBJ whole genome shotgun (WGS) entry which is preliminary data.</text>
</comment>
<dbReference type="InterPro" id="IPR011033">
    <property type="entry name" value="PRC_barrel-like_sf"/>
</dbReference>
<dbReference type="InterPro" id="IPR027275">
    <property type="entry name" value="PRC-brl_dom"/>
</dbReference>
<evidence type="ECO:0000313" key="4">
    <source>
        <dbReference type="EMBL" id="NDV88368.1"/>
    </source>
</evidence>
<keyword evidence="2" id="KW-0472">Membrane</keyword>
<evidence type="ECO:0000256" key="2">
    <source>
        <dbReference type="SAM" id="Phobius"/>
    </source>
</evidence>
<sequence length="325" mass="32747">MRRSPVLTILVDFGGNQYGRHTFFLHDQLLENRTMRKTLLPVLLAGVVMPFAAFAQGTTAPATTETPSMSDESAPAQSMEPAASPDAGGATMDSTTTATDTVTPPAEAESDTAETPDMDMDTDTASTPAVSTGTDMASAGEGPFVTVPPTGAWRASDLEGKDVYGADGESIGSISDVLLSEQGEVMAVLVGVGGFLGIGEKDVAVSMDALEFGPGKTEGLPTEAEAEATEEAAAPAAGGMAADPAAPAGGADMTASTTETVTPVVGEDNLPDRIVLNVTREELENAPAYGEVATDMDDDAAATGAAPTTPATGTGMAPTSDAPAQ</sequence>
<feature type="compositionally biased region" description="Acidic residues" evidence="1">
    <location>
        <begin position="108"/>
        <end position="122"/>
    </location>
</feature>
<feature type="region of interest" description="Disordered" evidence="1">
    <location>
        <begin position="295"/>
        <end position="325"/>
    </location>
</feature>
<gene>
    <name evidence="4" type="ORF">GTW51_16830</name>
</gene>
<dbReference type="Gene3D" id="2.30.30.240">
    <property type="entry name" value="PRC-barrel domain"/>
    <property type="match status" value="1"/>
</dbReference>
<dbReference type="SUPFAM" id="SSF50346">
    <property type="entry name" value="PRC-barrel domain"/>
    <property type="match status" value="1"/>
</dbReference>
<feature type="region of interest" description="Disordered" evidence="1">
    <location>
        <begin position="59"/>
        <end position="150"/>
    </location>
</feature>
<feature type="compositionally biased region" description="Low complexity" evidence="1">
    <location>
        <begin position="231"/>
        <end position="254"/>
    </location>
</feature>
<accession>A0A6L9MLF2</accession>
<feature type="compositionally biased region" description="Low complexity" evidence="1">
    <location>
        <begin position="301"/>
        <end position="319"/>
    </location>
</feature>
<evidence type="ECO:0000256" key="1">
    <source>
        <dbReference type="SAM" id="MobiDB-lite"/>
    </source>
</evidence>
<feature type="compositionally biased region" description="Low complexity" evidence="1">
    <location>
        <begin position="87"/>
        <end position="107"/>
    </location>
</feature>
<evidence type="ECO:0000259" key="3">
    <source>
        <dbReference type="Pfam" id="PF05239"/>
    </source>
</evidence>
<reference evidence="4 5" key="1">
    <citation type="submission" date="2020-01" db="EMBL/GenBank/DDBJ databases">
        <title>Genomes of bacteria type strains.</title>
        <authorList>
            <person name="Chen J."/>
            <person name="Zhu S."/>
            <person name="Chen J."/>
        </authorList>
    </citation>
    <scope>NUCLEOTIDE SEQUENCE [LARGE SCALE GENOMIC DNA]</scope>
    <source>
        <strain evidence="4 5">KCTC 52919</strain>
    </source>
</reference>
<feature type="compositionally biased region" description="Polar residues" evidence="1">
    <location>
        <begin position="59"/>
        <end position="71"/>
    </location>
</feature>
<dbReference type="Proteomes" id="UP000476332">
    <property type="component" value="Unassembled WGS sequence"/>
</dbReference>